<gene>
    <name evidence="1" type="ORF">BN2476_600025</name>
</gene>
<organism evidence="1 2">
    <name type="scientific">Paraburkholderia piptadeniae</name>
    <dbReference type="NCBI Taxonomy" id="1701573"/>
    <lineage>
        <taxon>Bacteria</taxon>
        <taxon>Pseudomonadati</taxon>
        <taxon>Pseudomonadota</taxon>
        <taxon>Betaproteobacteria</taxon>
        <taxon>Burkholderiales</taxon>
        <taxon>Burkholderiaceae</taxon>
        <taxon>Paraburkholderia</taxon>
    </lineage>
</organism>
<keyword evidence="2" id="KW-1185">Reference proteome</keyword>
<evidence type="ECO:0000313" key="1">
    <source>
        <dbReference type="EMBL" id="SIT47810.1"/>
    </source>
</evidence>
<dbReference type="EMBL" id="CYGY02000060">
    <property type="protein sequence ID" value="SIT47810.1"/>
    <property type="molecule type" value="Genomic_DNA"/>
</dbReference>
<name>A0A1N7SKA3_9BURK</name>
<reference evidence="1" key="1">
    <citation type="submission" date="2016-12" db="EMBL/GenBank/DDBJ databases">
        <authorList>
            <person name="Moulin L."/>
        </authorList>
    </citation>
    <scope>NUCLEOTIDE SEQUENCE [LARGE SCALE GENOMIC DNA]</scope>
    <source>
        <strain evidence="1">STM 7183</strain>
    </source>
</reference>
<comment type="caution">
    <text evidence="1">The sequence shown here is derived from an EMBL/GenBank/DDBJ whole genome shotgun (WGS) entry which is preliminary data.</text>
</comment>
<sequence length="60" mass="7300">MALPGAMNHSSIPFHHEYDFNWIEELRKKRTGTTSDQCRPVVFDFARMWRCIRWPAIRHR</sequence>
<protein>
    <submittedName>
        <fullName evidence="1">Uncharacterized protein</fullName>
    </submittedName>
</protein>
<dbReference type="AlphaFoldDB" id="A0A1N7SKA3"/>
<proteinExistence type="predicted"/>
<accession>A0A1N7SKA3</accession>
<dbReference type="Proteomes" id="UP000195569">
    <property type="component" value="Unassembled WGS sequence"/>
</dbReference>
<evidence type="ECO:0000313" key="2">
    <source>
        <dbReference type="Proteomes" id="UP000195569"/>
    </source>
</evidence>